<dbReference type="PROSITE" id="PS50268">
    <property type="entry name" value="CADHERIN_2"/>
    <property type="match status" value="2"/>
</dbReference>
<dbReference type="PROSITE" id="PS00018">
    <property type="entry name" value="EF_HAND_1"/>
    <property type="match status" value="1"/>
</dbReference>
<dbReference type="InterPro" id="IPR022409">
    <property type="entry name" value="PKD/Chitinase_dom"/>
</dbReference>
<evidence type="ECO:0000313" key="2">
    <source>
        <dbReference type="EMBL" id="APZ93100.1"/>
    </source>
</evidence>
<reference evidence="2 3" key="1">
    <citation type="journal article" date="2016" name="Front. Microbiol.">
        <title>Fuerstia marisgermanicae gen. nov., sp. nov., an Unusual Member of the Phylum Planctomycetes from the German Wadden Sea.</title>
        <authorList>
            <person name="Kohn T."/>
            <person name="Heuer A."/>
            <person name="Jogler M."/>
            <person name="Vollmers J."/>
            <person name="Boedeker C."/>
            <person name="Bunk B."/>
            <person name="Rast P."/>
            <person name="Borchert D."/>
            <person name="Glockner I."/>
            <person name="Freese H.M."/>
            <person name="Klenk H.P."/>
            <person name="Overmann J."/>
            <person name="Kaster A.K."/>
            <person name="Rohde M."/>
            <person name="Wiegand S."/>
            <person name="Jogler C."/>
        </authorList>
    </citation>
    <scope>NUCLEOTIDE SEQUENCE [LARGE SCALE GENOMIC DNA]</scope>
    <source>
        <strain evidence="2 3">NH11</strain>
    </source>
</reference>
<feature type="domain" description="Cadherin" evidence="1">
    <location>
        <begin position="1850"/>
        <end position="1923"/>
    </location>
</feature>
<dbReference type="EMBL" id="CP017641">
    <property type="protein sequence ID" value="APZ93100.1"/>
    <property type="molecule type" value="Genomic_DNA"/>
</dbReference>
<dbReference type="Proteomes" id="UP000187735">
    <property type="component" value="Chromosome"/>
</dbReference>
<dbReference type="Gene3D" id="2.60.40.10">
    <property type="entry name" value="Immunoglobulins"/>
    <property type="match status" value="13"/>
</dbReference>
<dbReference type="SMART" id="SM00112">
    <property type="entry name" value="CA"/>
    <property type="match status" value="8"/>
</dbReference>
<organism evidence="2 3">
    <name type="scientific">Fuerstiella marisgermanici</name>
    <dbReference type="NCBI Taxonomy" id="1891926"/>
    <lineage>
        <taxon>Bacteria</taxon>
        <taxon>Pseudomonadati</taxon>
        <taxon>Planctomycetota</taxon>
        <taxon>Planctomycetia</taxon>
        <taxon>Planctomycetales</taxon>
        <taxon>Planctomycetaceae</taxon>
        <taxon>Fuerstiella</taxon>
    </lineage>
</organism>
<proteinExistence type="predicted"/>
<dbReference type="Pfam" id="PF05345">
    <property type="entry name" value="He_PIG"/>
    <property type="match status" value="13"/>
</dbReference>
<dbReference type="InterPro" id="IPR006644">
    <property type="entry name" value="Cadg"/>
</dbReference>
<dbReference type="OrthoDB" id="254354at2"/>
<dbReference type="SMART" id="SM00089">
    <property type="entry name" value="PKD"/>
    <property type="match status" value="4"/>
</dbReference>
<dbReference type="SMART" id="SM00736">
    <property type="entry name" value="CADG"/>
    <property type="match status" value="11"/>
</dbReference>
<dbReference type="InterPro" id="IPR015919">
    <property type="entry name" value="Cadherin-like_sf"/>
</dbReference>
<dbReference type="Gene3D" id="2.60.120.380">
    <property type="match status" value="4"/>
</dbReference>
<dbReference type="CDD" id="cd11304">
    <property type="entry name" value="Cadherin_repeat"/>
    <property type="match status" value="1"/>
</dbReference>
<gene>
    <name evidence="2" type="ORF">Fuma_02716</name>
</gene>
<dbReference type="KEGG" id="fmr:Fuma_02716"/>
<dbReference type="STRING" id="1891926.Fuma_02716"/>
<dbReference type="InterPro" id="IPR018247">
    <property type="entry name" value="EF_Hand_1_Ca_BS"/>
</dbReference>
<name>A0A1P8WGC9_9PLAN</name>
<dbReference type="InterPro" id="IPR002126">
    <property type="entry name" value="Cadherin-like_dom"/>
</dbReference>
<keyword evidence="3" id="KW-1185">Reference proteome</keyword>
<sequence length="3391" mass="359134">MNLRFWLTKTRIWLRNLLTARVRNHRRNRAFTQARSPFAEFLEPRLLLTGGHTGSTSDPGEFYYSLASASYVYDSDYSRTWVDDSDIMKLTIEPNGSWQHEFFFDGSDVGLTTGEEDIDAFAIRDDGTILISTSGCVNVAGVSHAAGGDLLRFTPTSTGRHTAGTWEMYVDGSDVGISHWENIDAVSELPDGRLVISTQNNAKLNGLNSVRAQDLSVLTLSRTGNYTQGTWQRYLDGSDIGLTSSSEDIDAVSVGGDGSTIHLSTLGTAYVSGPRAYDEDVFTFEASHLGSYTSGSYRNKLTLNASHAGIPSSNDIDAFHAAAADPSNPQSPVIEDIGNKTIDELMELSFTPTATDPDTPVGDLEWSLTSGPSAASVNASTGRFSWTPTEADGPGSFDVTLTVSDGGRSDSETFTITVAEVNTAPELSAIGNQIINEGATVSFDANATDVDLPANTLTYSISGDVPTGSTFNSTTGQFSWDTTTAHGGNSYDVTVTVSDGQLSDSESFTITVNNVGDGLAIEPIDDQSIDELVPFSYQVVATGSSSDGLLNLDFETAADGATLSSGDVIAEQFAAMGIHITSHDPANHPPMIFDSSNPTGGDRDLGTPNSRFGGPGIGNGGKSGRWKNDVARENILIISEDGDSQDPDDRARGGRLILTFDTPTAIDEIGLLDVDSGRNTIYLYDAAGRRISKVNIPRRGDNSHQVLALNAEGVSRLELVLCGSGAITDLIFDRDGTPPTGGGPLTYALAPGAPAGMTISDTGLIEWTPTEAQGPSVYDVTVEVSDGASTVTETFTVTVAEVNVAPVITPINDQTIDELADFSYQVVASDADLPENTLTYSLATGAPDGMTISNTGLIEWTPTELQGPGIYPVTVEVSDGTVTVAEDFQMTVGEVNLAPVITPINDQAIDELADFGYQVVASDADLPENTLTYSLATGAPTGMTISDTGLIEWTPTEAQGPGAYEVTVEVSDGTATVTEAFTVTVDEVNAAPVITPINDQTIDELADFSYQVVASDADLPENTLTYSLATGAPTGMTISDTGLIEWMPTEAQGPGVYDVTVEVSDGTATVTEAFTVTVGEVNVAPVITPIDDVTIDELSDFSYQVVASDADLPANTLTYSLATGAPTGMNISDTGLITWTPTEAQGPDNFDITVEVSDGTVTSTEPFRITVGEVNVAPVITPIADQTIDELSPFSLPVQVTDVDLPTNALDFSLASGAPAGMTISASGVIEWTPTEEQGLDDYPVTVEVSDGQVTVTESFVLTVAEVNVAPVLAEIANQDVDEEAEFSLQTIATDSDIPANTLTYSLTGTPPSGIAIDSNGLLTWTPTETQGPGTYAITVEVSDGELTDSKTFQIEVAEVNQPPVIEEILDIAFNEHSAWTLQVEANDPDLPVNDLTYDLVGTVPAGMGIDTDGLISWTPTEAQGPASYTVNVEVSDGSLTDVETFNIMVNELNQDPALAPIGNRTVVAGESLTFTAAATDGDIPVNNLVYSITGDVPAAATFNSVTGEFVWNSSTTDTPGDLAMTVTVDDQAGGTDSETFTITVQPPATSSITLTEDDRFQTTATQSITVPAEASYFEFEILNLSFDTDATGKISDAFEVALLDADGNSLVHTVSADRDSYFNISEPGTEAAAANTIVSGAIVRVDLSHIPPGTAATVVYRLVNNDNAAGNDTATTVTVSEGTVIAGDLNTSAGAAALQQNEATGPVDLTTLTDVTGSFSIEYAQTSFNNDTSTLFADVWLTNNANQPIDGPFIIVVENLTDPLVAATDFDGRTNDGNPYYIVEDLSDSGSIQPHATTLAQTLTFFNPNNTPFDYELTVLAAPNEAPIFTSTPITLVEAGRPYSYDSNADDPDGDTLTYELLAGPEGMTIDSATGEITWSPETGDEGNHSVVIKASDGRGAFDEQQFTVEVRDLVPNRPPVIISSPVTQTTLFGATPQVNIPTTIGVWNATRAGIDLNFDTGTELEDLRDDLSASFPNGTLIGTSRLGDEFLSGVDVLALHAAASGFTEISPLTAAEQTALFNFVRDGGSAILLPDNDGDFAAFSDSILAPFGMDTSGVISFLNRADITAPEHPIFKGPFGEVTGFDTWFPSQIVNFGAYATSVAALSGNRSVGAVIEPGAIAEGSGGVVVFSDTISGYPDVPGDQAERTRLFKNSLAWLGGSNLTREVTPVTIAEYVELTPSDLGSTSTTTFSTLPSDDASVFGAEFANAQSVNFDVDPFGNPIPSGTFITTQYESLGLVMNNFQVSNSVYGGPASSPNATTTPAVPGETLEFQFVVPVVAVGFINTSPDQDEIEFLDSKGEIIFSTRDQNAEVGPDFDTDRFVGAVADPSRPIHAVRVINADPNGSGRLELDELLFVPAQATYEYQVEALDPDFDPIRYQLDEAPSGMIVNAATGLISWAPGADDVGTHTVRVTAADGRGGTATQEYQLVVLADPTNTAPVIISDPVDSFFIPGFSNPASGDVTPQRISLDLGNGETFDGTVSITLPAEAGRFADIVLAVDESGSMGGDQAWVADMIPLLDNALKAQGIGDTVQNPNRFAIVGFGGGRDGITVGHFLNQDKPTKYTLYGPSSEVVATGSYNQVVPEELLNLLLPDDGRYVLIVEAADNADLLEGIDIGIEGQVVDGVRKETLTLNEIIDDRLFPGQPVEYSFTLTSPALLNFDSLEKDSRLRWTLDGPAGTIANALHFDLSTNSVSNQIFDLTPGNYKLTIDSIDDVAADYRFQMLNLLDAPQISSGETMTGEFVEGNETFVYRFDVAENQRFQFTNSITAVNALSQWRLIRPDGSDVTLPASVGLPTAGSRPLGTNQPEFSLPDAGEYFLLMEAGHSPHEGNQEVRVPSIFEFTVTVADAVPPTSIALGETVNGSIDFVGDAEVYTFTLSERTNLYVDALTVTGSTWTLTGPAGTQSPVRFDTTDSMHNADPVLNLASGDYSIRIDSNSSTGPFAFRILDISNSAAVTPGTPFSGELTLPNETDVYSFAASAGDKVFVDVVTGSDTSNTRYRLYTEYGQEVYESIRLEDSGVITIPADGTYTLLVEGQIRNEEQDTYTINLVPVVSTTQSLTLGSRTNGTLTTPGESAIYTFNLGDDTQLYFDVLTNDSNILWSLEGPRGEEIDRLRFDRTDSYDRVDASIDARAGDYRLTIEASGDHVGNYSFALLDLLNPAHTTTVSPNPGTANPSVSITPTPGLDALQSQVFRFTAAAGDELSFVTSVTGSINSYYRVIDANGIVHVPTTYLTTDRLNQTLTAGGTYFLLVEPRFNNGDVDDWSMDIDFVQNNAPATLTGTALTVGATTSGNLNTASQVDEYKFTVTERGNYYFDTLTNNSSIRWDLIGPTGTLVSNRTFTSTDAHNQTNVALDLVPGDYQIQIEASSGTPGASGPAHTKLFCR</sequence>
<accession>A0A1P8WGC9</accession>
<dbReference type="GO" id="GO:0005509">
    <property type="term" value="F:calcium ion binding"/>
    <property type="evidence" value="ECO:0007669"/>
    <property type="project" value="InterPro"/>
</dbReference>
<evidence type="ECO:0000313" key="3">
    <source>
        <dbReference type="Proteomes" id="UP000187735"/>
    </source>
</evidence>
<dbReference type="GO" id="GO:0007156">
    <property type="term" value="P:homophilic cell adhesion via plasma membrane adhesion molecules"/>
    <property type="evidence" value="ECO:0007669"/>
    <property type="project" value="InterPro"/>
</dbReference>
<feature type="domain" description="Cadherin" evidence="1">
    <location>
        <begin position="1293"/>
        <end position="1366"/>
    </location>
</feature>
<dbReference type="RefSeq" id="WP_077024622.1">
    <property type="nucleotide sequence ID" value="NZ_CP017641.1"/>
</dbReference>
<dbReference type="GO" id="GO:0016020">
    <property type="term" value="C:membrane"/>
    <property type="evidence" value="ECO:0007669"/>
    <property type="project" value="InterPro"/>
</dbReference>
<evidence type="ECO:0000259" key="1">
    <source>
        <dbReference type="PROSITE" id="PS50268"/>
    </source>
</evidence>
<dbReference type="InterPro" id="IPR013783">
    <property type="entry name" value="Ig-like_fold"/>
</dbReference>
<dbReference type="NCBIfam" id="NF012211">
    <property type="entry name" value="tand_rpt_95"/>
    <property type="match status" value="1"/>
</dbReference>
<protein>
    <submittedName>
        <fullName evidence="2">Ig domain protein</fullName>
    </submittedName>
</protein>
<dbReference type="SUPFAM" id="SSF49313">
    <property type="entry name" value="Cadherin-like"/>
    <property type="match status" value="13"/>
</dbReference>